<evidence type="ECO:0000259" key="2">
    <source>
        <dbReference type="Pfam" id="PF10056"/>
    </source>
</evidence>
<dbReference type="Proteomes" id="UP000319663">
    <property type="component" value="Unassembled WGS sequence"/>
</dbReference>
<gene>
    <name evidence="3" type="ORF">MPDQ_003911</name>
</gene>
<dbReference type="EMBL" id="VIFY01000246">
    <property type="protein sequence ID" value="TQB68151.1"/>
    <property type="molecule type" value="Genomic_DNA"/>
</dbReference>
<dbReference type="InterPro" id="IPR018744">
    <property type="entry name" value="DUF2293"/>
</dbReference>
<protein>
    <recommendedName>
        <fullName evidence="2">DUF2293 domain-containing protein</fullName>
    </recommendedName>
</protein>
<feature type="region of interest" description="Disordered" evidence="1">
    <location>
        <begin position="1"/>
        <end position="23"/>
    </location>
</feature>
<proteinExistence type="predicted"/>
<keyword evidence="4" id="KW-1185">Reference proteome</keyword>
<dbReference type="AlphaFoldDB" id="A0A507QKJ1"/>
<feature type="region of interest" description="Disordered" evidence="1">
    <location>
        <begin position="445"/>
        <end position="469"/>
    </location>
</feature>
<evidence type="ECO:0000313" key="3">
    <source>
        <dbReference type="EMBL" id="TQB68151.1"/>
    </source>
</evidence>
<feature type="domain" description="DUF2293" evidence="2">
    <location>
        <begin position="160"/>
        <end position="242"/>
    </location>
</feature>
<comment type="caution">
    <text evidence="3">The sequence shown here is derived from an EMBL/GenBank/DDBJ whole genome shotgun (WGS) entry which is preliminary data.</text>
</comment>
<dbReference type="Pfam" id="PF10056">
    <property type="entry name" value="DUF2293"/>
    <property type="match status" value="1"/>
</dbReference>
<dbReference type="OrthoDB" id="5288828at2759"/>
<evidence type="ECO:0000256" key="1">
    <source>
        <dbReference type="SAM" id="MobiDB-lite"/>
    </source>
</evidence>
<dbReference type="PANTHER" id="PTHR38113">
    <property type="match status" value="1"/>
</dbReference>
<feature type="compositionally biased region" description="Polar residues" evidence="1">
    <location>
        <begin position="1"/>
        <end position="13"/>
    </location>
</feature>
<organism evidence="3 4">
    <name type="scientific">Monascus purpureus</name>
    <name type="common">Red mold</name>
    <name type="synonym">Monascus anka</name>
    <dbReference type="NCBI Taxonomy" id="5098"/>
    <lineage>
        <taxon>Eukaryota</taxon>
        <taxon>Fungi</taxon>
        <taxon>Dikarya</taxon>
        <taxon>Ascomycota</taxon>
        <taxon>Pezizomycotina</taxon>
        <taxon>Eurotiomycetes</taxon>
        <taxon>Eurotiomycetidae</taxon>
        <taxon>Eurotiales</taxon>
        <taxon>Aspergillaceae</taxon>
        <taxon>Monascus</taxon>
    </lineage>
</organism>
<reference evidence="3 4" key="1">
    <citation type="submission" date="2019-06" db="EMBL/GenBank/DDBJ databases">
        <title>Wine fermentation using esterase from Monascus purpureus.</title>
        <authorList>
            <person name="Geng C."/>
            <person name="Zhang Y."/>
        </authorList>
    </citation>
    <scope>NUCLEOTIDE SEQUENCE [LARGE SCALE GENOMIC DNA]</scope>
    <source>
        <strain evidence="3">HQ1</strain>
    </source>
</reference>
<sequence length="918" mass="102987">MARVFRQTTSTSAMRVPGSATSRKIRKHKVIMESVTQEKKKLRSVISFEAKAPPGYTFIPAGNPQLTNACKDICRTDGLKVFAVTTTPHMHTHGLSQHVHRIGYHFPSTVVATVCMDLGLYLTTTGKVVPIYGVGRNGIRRRSNSEVSQITINTEARDVIRDLFPNIPDKDLNQIIKTAFQKGQRKVGTAVELPLARRAQLAVVAHIRHIYTDYDRLLKTTSFHEARSLVEEPTLAKLVEWRGDDENGKKVLEDVFREVIVISDDDDSDTEEVASASLNRGHGLEIISVSSNTRAEELHARPIYYKNLSLRGSLQNISDDDEAPPGYRFIMGTTKSKIDRRGFSRYQAWDRAINRYRNEAQNRNAAMTNQDRLRKPTFPAPLQKNAQMRMSIEPSGGRSLAALPSPVKYISASNRTGPGYRVESFPDRERARPYGLHTLIAPISQRDPDPVHISGSHQEKSPMFTSDPLNASIMVSGPRDAREGDGRQFGRHARALVPFHNARTLNPQDHVLPSIEVPYSSHLGSISQDSKYRDSSKKLDASVCPITSCHPIRQNYKEHSTPDRACASNRVLKRRRLTYDEATCNVSYGSLSRAAQFVGPAVHEATHPGSKNIASRKMPVQDDSLIRKKYVAPGNRPCLGPRPPVGIQNQNYPAHSNLNSGFSVDRKQYNDLGTPAFSNYPQPELNALQRLPKPTLSKAPSGANYFVPKEDSLSRTHTFPGSFGTRPCRFIYDDISLDVHGPGQPTLEKRKLSTWRSSADGSVFDSDDGHSRRKIHSGNFFRPINSHNPSPLEYATRPPETQSNCRGRISHPVRVERHTDRHGNELSQRMELPTLGDRPHWNAQEEEPARGYTVHRTHDFESTDHYYKVQRDVLPSTERQANAYSSPTRLRPSTYIGMATRQQPRAHFPEGNSTVIVD</sequence>
<feature type="region of interest" description="Disordered" evidence="1">
    <location>
        <begin position="777"/>
        <end position="806"/>
    </location>
</feature>
<feature type="region of interest" description="Disordered" evidence="1">
    <location>
        <begin position="362"/>
        <end position="384"/>
    </location>
</feature>
<accession>A0A507QKJ1</accession>
<evidence type="ECO:0000313" key="4">
    <source>
        <dbReference type="Proteomes" id="UP000319663"/>
    </source>
</evidence>
<name>A0A507QKJ1_MONPU</name>
<dbReference type="PANTHER" id="PTHR38113:SF1">
    <property type="entry name" value="DUF2293 DOMAIN-CONTAINING PROTEIN"/>
    <property type="match status" value="1"/>
</dbReference>